<protein>
    <submittedName>
        <fullName evidence="4">Phenolic glucoside malonyltransferase 2-like</fullName>
    </submittedName>
</protein>
<dbReference type="RefSeq" id="XP_008813246.2">
    <property type="nucleotide sequence ID" value="XM_008815024.4"/>
</dbReference>
<dbReference type="KEGG" id="pda:103723926"/>
<organism evidence="3 4">
    <name type="scientific">Phoenix dactylifera</name>
    <name type="common">Date palm</name>
    <dbReference type="NCBI Taxonomy" id="42345"/>
    <lineage>
        <taxon>Eukaryota</taxon>
        <taxon>Viridiplantae</taxon>
        <taxon>Streptophyta</taxon>
        <taxon>Embryophyta</taxon>
        <taxon>Tracheophyta</taxon>
        <taxon>Spermatophyta</taxon>
        <taxon>Magnoliopsida</taxon>
        <taxon>Liliopsida</taxon>
        <taxon>Arecaceae</taxon>
        <taxon>Coryphoideae</taxon>
        <taxon>Phoeniceae</taxon>
        <taxon>Phoenix</taxon>
    </lineage>
</organism>
<dbReference type="AlphaFoldDB" id="A0A8B7D4V2"/>
<reference evidence="4" key="2">
    <citation type="submission" date="2025-08" db="UniProtKB">
        <authorList>
            <consortium name="RefSeq"/>
        </authorList>
    </citation>
    <scope>IDENTIFICATION</scope>
    <source>
        <tissue evidence="4">Young leaves</tissue>
    </source>
</reference>
<dbReference type="OrthoDB" id="1862401at2759"/>
<gene>
    <name evidence="4" type="primary">LOC103723926</name>
</gene>
<name>A0A8B7D4V2_PHODC</name>
<dbReference type="GO" id="GO:0016747">
    <property type="term" value="F:acyltransferase activity, transferring groups other than amino-acyl groups"/>
    <property type="evidence" value="ECO:0007669"/>
    <property type="project" value="UniProtKB-ARBA"/>
</dbReference>
<dbReference type="Proteomes" id="UP000228380">
    <property type="component" value="Chromosome 2"/>
</dbReference>
<sequence length="548" mass="60735">MTVESHKTNSMETAHQLHYCCPHLMLRWKRNKNMHVLAILRAQLHVSRCSRSLELAQESLPLALSHTKSTTHLLSIYLINEQNRSRSIRTLIGYRHLTVAAMAPLHKAKVLEQCRISPYPGSTARPSIPLTFFDLVFFRFHPVQRLLFYESPQSKSHFLHSELPKLKHSLALTLHHFYPLAGSLTRSCGGQKPEILCSDDDFVWLNAAVSEGDFYELSGSHAQDVRRFHSLVPSLHSSGDRQAVLAIQATIFPNAGVVVGTTLHHAVADGSTYASFMKTWASIHRFGDQAADLAGRLPFYDRSVIKDSKGLEGIFLTDLQLLADDQSLEAWDLDGRSDIVRATFTFRRDQLDGLRQQVASKTSAQCSPYAAACGFVWAGLVHARGGTSKKKEHFGFVTGCRARLDPPIPSNYFGNCLGICCVEAKQSELIGCDGPLIAADAIWKVIKSLEEGAFKDAENWIRNVYKYASVGALTVAGSPKLGMYEVDFGWGRPRKVEVISIERTGALSLAESREEKGGIEVGLALPSHEMEEFVSFFVNGLSGLSLPR</sequence>
<accession>A0A8B7D4V2</accession>
<evidence type="ECO:0000313" key="4">
    <source>
        <dbReference type="RefSeq" id="XP_008813246.2"/>
    </source>
</evidence>
<dbReference type="Gene3D" id="3.30.559.10">
    <property type="entry name" value="Chloramphenicol acetyltransferase-like domain"/>
    <property type="match status" value="2"/>
</dbReference>
<keyword evidence="2" id="KW-0012">Acyltransferase</keyword>
<dbReference type="InterPro" id="IPR051504">
    <property type="entry name" value="Plant_metabolite_acyltrans"/>
</dbReference>
<reference evidence="3" key="1">
    <citation type="journal article" date="2019" name="Nat. Commun.">
        <title>Genome-wide association mapping of date palm fruit traits.</title>
        <authorList>
            <person name="Hazzouri K.M."/>
            <person name="Gros-Balthazard M."/>
            <person name="Flowers J.M."/>
            <person name="Copetti D."/>
            <person name="Lemansour A."/>
            <person name="Lebrun M."/>
            <person name="Masmoudi K."/>
            <person name="Ferrand S."/>
            <person name="Dhar M.I."/>
            <person name="Fresquez Z.A."/>
            <person name="Rosas U."/>
            <person name="Zhang J."/>
            <person name="Talag J."/>
            <person name="Lee S."/>
            <person name="Kudrna D."/>
            <person name="Powell R.F."/>
            <person name="Leitch I.J."/>
            <person name="Krueger R.R."/>
            <person name="Wing R.A."/>
            <person name="Amiri K.M.A."/>
            <person name="Purugganan M.D."/>
        </authorList>
    </citation>
    <scope>NUCLEOTIDE SEQUENCE [LARGE SCALE GENOMIC DNA]</scope>
    <source>
        <strain evidence="3">cv. Khalas</strain>
    </source>
</reference>
<evidence type="ECO:0000256" key="2">
    <source>
        <dbReference type="ARBA" id="ARBA00023315"/>
    </source>
</evidence>
<dbReference type="PANTHER" id="PTHR31625">
    <property type="match status" value="1"/>
</dbReference>
<dbReference type="InterPro" id="IPR023213">
    <property type="entry name" value="CAT-like_dom_sf"/>
</dbReference>
<proteinExistence type="predicted"/>
<dbReference type="Pfam" id="PF02458">
    <property type="entry name" value="Transferase"/>
    <property type="match status" value="1"/>
</dbReference>
<keyword evidence="1" id="KW-0808">Transferase</keyword>
<keyword evidence="3" id="KW-1185">Reference proteome</keyword>
<evidence type="ECO:0000313" key="3">
    <source>
        <dbReference type="Proteomes" id="UP000228380"/>
    </source>
</evidence>
<dbReference type="GeneID" id="103723926"/>
<evidence type="ECO:0000256" key="1">
    <source>
        <dbReference type="ARBA" id="ARBA00022679"/>
    </source>
</evidence>